<dbReference type="Proteomes" id="UP000290287">
    <property type="component" value="Unassembled WGS sequence"/>
</dbReference>
<dbReference type="AlphaFoldDB" id="A0A4Q0YJD9"/>
<dbReference type="RefSeq" id="WP_129124089.1">
    <property type="nucleotide sequence ID" value="NZ_PEIB01000044.1"/>
</dbReference>
<evidence type="ECO:0000313" key="1">
    <source>
        <dbReference type="EMBL" id="RXJ70766.1"/>
    </source>
</evidence>
<name>A0A4Q0YJD9_9GAMM</name>
<protein>
    <submittedName>
        <fullName evidence="1">Uncharacterized protein</fullName>
    </submittedName>
</protein>
<organism evidence="1 2">
    <name type="scientific">Veronia nyctiphanis</name>
    <dbReference type="NCBI Taxonomy" id="1278244"/>
    <lineage>
        <taxon>Bacteria</taxon>
        <taxon>Pseudomonadati</taxon>
        <taxon>Pseudomonadota</taxon>
        <taxon>Gammaproteobacteria</taxon>
        <taxon>Vibrionales</taxon>
        <taxon>Vibrionaceae</taxon>
        <taxon>Veronia</taxon>
    </lineage>
</organism>
<evidence type="ECO:0000313" key="2">
    <source>
        <dbReference type="Proteomes" id="UP000290287"/>
    </source>
</evidence>
<sequence>MTVLHEIAEVIGPVAALKLGQEMGGATLYVPHFPTHFHPLVLAIGQVDAERLCRFYGGETLDIPNKVMVRRVRNQLIRKTYHGMPERESNRAMHLAREYAIEAACVEYCAVLAKIDSGSQNRLSNLMFPDCSNIIWPVSSNKRITSTKGVLRIGQLFIWIESRL</sequence>
<proteinExistence type="predicted"/>
<gene>
    <name evidence="1" type="ORF">CS022_22315</name>
</gene>
<accession>A0A4Q0YJD9</accession>
<keyword evidence="2" id="KW-1185">Reference proteome</keyword>
<comment type="caution">
    <text evidence="1">The sequence shown here is derived from an EMBL/GenBank/DDBJ whole genome shotgun (WGS) entry which is preliminary data.</text>
</comment>
<reference evidence="1 2" key="1">
    <citation type="submission" date="2017-10" db="EMBL/GenBank/DDBJ databases">
        <title>Nyctiphanis sp. nov., isolated from the stomach of the euphausiid Nyctiphanes simplex (Hansen, 1911) in the Gulf of California.</title>
        <authorList>
            <person name="Gomez-Gil B."/>
            <person name="Aguilar-Mendez M."/>
            <person name="Lopez-Cortes A."/>
            <person name="Gomez-Gutierrez J."/>
            <person name="Roque A."/>
            <person name="Lang E."/>
            <person name="Gonzalez-Castillo A."/>
        </authorList>
    </citation>
    <scope>NUCLEOTIDE SEQUENCE [LARGE SCALE GENOMIC DNA]</scope>
    <source>
        <strain evidence="1 2">CAIM 600</strain>
    </source>
</reference>
<dbReference type="EMBL" id="PEIB01000044">
    <property type="protein sequence ID" value="RXJ70766.1"/>
    <property type="molecule type" value="Genomic_DNA"/>
</dbReference>
<dbReference type="OrthoDB" id="6409362at2"/>